<sequence length="384" mass="42249">MQCPECRSETPGSLGRCTRCDAVLPQADEVSPWSSAPAGNDPWPPEPWQPEPVRQGWQAGPPQEERPWPEQPPEPQWGGQQPERPWGGPQERPWSDGPQERPWSDGPQERPWADQPDDRPWAEQQQPPPQQRPWGEQPGEARPWDADPGPQQWGGGGQQQQPWSSGPDQQAPPRNDGEQWLPDEAPRWRGPLIAGLIAALLTAAIVVGYVFWNKEDDKNAPVSRPGTSQPPVQAPGEEKDAPAEGDPQTQAEAVNALLDDMSASRKKLSGITYTCANKDTDISTFETAIEERQGQLTTAGELSLSAFDDGEAVKQALVDALQASIDSNQEALTWLSEENGCGQDAAARLKDVTDKATDTKRAFLDLWNPLATEQGLQTWTRENI</sequence>
<feature type="compositionally biased region" description="Low complexity" evidence="1">
    <location>
        <begin position="159"/>
        <end position="169"/>
    </location>
</feature>
<comment type="caution">
    <text evidence="3">The sequence shown here is derived from an EMBL/GenBank/DDBJ whole genome shotgun (WGS) entry which is preliminary data.</text>
</comment>
<evidence type="ECO:0000313" key="3">
    <source>
        <dbReference type="EMBL" id="GAA0966853.1"/>
    </source>
</evidence>
<feature type="compositionally biased region" description="Low complexity" evidence="1">
    <location>
        <begin position="76"/>
        <end position="91"/>
    </location>
</feature>
<organism evidence="3 4">
    <name type="scientific">Actinocorallia libanotica</name>
    <dbReference type="NCBI Taxonomy" id="46162"/>
    <lineage>
        <taxon>Bacteria</taxon>
        <taxon>Bacillati</taxon>
        <taxon>Actinomycetota</taxon>
        <taxon>Actinomycetes</taxon>
        <taxon>Streptosporangiales</taxon>
        <taxon>Thermomonosporaceae</taxon>
        <taxon>Actinocorallia</taxon>
    </lineage>
</organism>
<feature type="transmembrane region" description="Helical" evidence="2">
    <location>
        <begin position="192"/>
        <end position="212"/>
    </location>
</feature>
<evidence type="ECO:0000256" key="2">
    <source>
        <dbReference type="SAM" id="Phobius"/>
    </source>
</evidence>
<feature type="region of interest" description="Disordered" evidence="1">
    <location>
        <begin position="217"/>
        <end position="248"/>
    </location>
</feature>
<keyword evidence="2" id="KW-1133">Transmembrane helix</keyword>
<name>A0ABN1RX13_9ACTN</name>
<gene>
    <name evidence="3" type="ORF">GCM10009550_70000</name>
</gene>
<keyword evidence="2" id="KW-0812">Transmembrane</keyword>
<proteinExistence type="predicted"/>
<evidence type="ECO:0000313" key="4">
    <source>
        <dbReference type="Proteomes" id="UP001500665"/>
    </source>
</evidence>
<dbReference type="EMBL" id="BAAAHH010000047">
    <property type="protein sequence ID" value="GAA0966853.1"/>
    <property type="molecule type" value="Genomic_DNA"/>
</dbReference>
<keyword evidence="2" id="KW-0472">Membrane</keyword>
<feature type="compositionally biased region" description="Basic and acidic residues" evidence="1">
    <location>
        <begin position="98"/>
        <end position="121"/>
    </location>
</feature>
<accession>A0ABN1RX13</accession>
<keyword evidence="4" id="KW-1185">Reference proteome</keyword>
<feature type="region of interest" description="Disordered" evidence="1">
    <location>
        <begin position="28"/>
        <end position="184"/>
    </location>
</feature>
<reference evidence="3 4" key="1">
    <citation type="journal article" date="2019" name="Int. J. Syst. Evol. Microbiol.">
        <title>The Global Catalogue of Microorganisms (GCM) 10K type strain sequencing project: providing services to taxonomists for standard genome sequencing and annotation.</title>
        <authorList>
            <consortium name="The Broad Institute Genomics Platform"/>
            <consortium name="The Broad Institute Genome Sequencing Center for Infectious Disease"/>
            <person name="Wu L."/>
            <person name="Ma J."/>
        </authorList>
    </citation>
    <scope>NUCLEOTIDE SEQUENCE [LARGE SCALE GENOMIC DNA]</scope>
    <source>
        <strain evidence="3 4">JCM 10696</strain>
    </source>
</reference>
<dbReference type="Proteomes" id="UP001500665">
    <property type="component" value="Unassembled WGS sequence"/>
</dbReference>
<evidence type="ECO:0000256" key="1">
    <source>
        <dbReference type="SAM" id="MobiDB-lite"/>
    </source>
</evidence>
<protein>
    <submittedName>
        <fullName evidence="3">Uncharacterized protein</fullName>
    </submittedName>
</protein>